<geneLocation type="plasmid" evidence="5">
    <name>pSTJ001</name>
</geneLocation>
<dbReference type="SUPFAM" id="SSF48452">
    <property type="entry name" value="TPR-like"/>
    <property type="match status" value="1"/>
</dbReference>
<feature type="transmembrane region" description="Helical" evidence="3">
    <location>
        <begin position="384"/>
        <end position="403"/>
    </location>
</feature>
<name>A0A0U5D1N8_9EURY</name>
<keyword evidence="3" id="KW-0812">Transmembrane</keyword>
<dbReference type="InterPro" id="IPR011990">
    <property type="entry name" value="TPR-like_helical_dom_sf"/>
</dbReference>
<feature type="transmembrane region" description="Helical" evidence="3">
    <location>
        <begin position="358"/>
        <end position="377"/>
    </location>
</feature>
<feature type="transmembrane region" description="Helical" evidence="3">
    <location>
        <begin position="325"/>
        <end position="346"/>
    </location>
</feature>
<keyword evidence="3" id="KW-1133">Transmembrane helix</keyword>
<sequence length="416" mass="47048">MDYRTIPELEDYFDGGIETPRSEKLKVLVNYLREVSELIENSRLSTTDPEYIGYLNRYCSQSKHVSRIHRNDLLELLIPESATSSPMDLGDSPMGPFRREVIFGAFYMLIRVSLDGTADFFTLRQDLTEFEREFSDRPIYQYLRSEVYLRGFKTDHYRTAISSIDSIIDDSCTNPRFYSNFAQGVADFYYSGPTESLNINTLPEERSEVLSVAKEYSQKAVTLSPDDSEFHAIRSEILELMDDFETAEKEINRALELHPEEEDSDAGDAYNYYKQLNSLRETRRNAERADRALEEAKSELEDFKSSTEELENELKERMERFRNQTLRSIGFFAGLIAVVVTSAQAILSTLSVADASRVSLVLTGGLVVAFSGLGVVLSEESNDWVRLLVVAILGVLLIGVGLLTPQLVDGTVSILG</sequence>
<organism evidence="4 5">
    <name type="scientific">Halobacterium hubeiense</name>
    <dbReference type="NCBI Taxonomy" id="1407499"/>
    <lineage>
        <taxon>Archaea</taxon>
        <taxon>Methanobacteriati</taxon>
        <taxon>Methanobacteriota</taxon>
        <taxon>Stenosarchaea group</taxon>
        <taxon>Halobacteria</taxon>
        <taxon>Halobacteriales</taxon>
        <taxon>Halobacteriaceae</taxon>
        <taxon>Halobacterium</taxon>
    </lineage>
</organism>
<reference evidence="5" key="1">
    <citation type="journal article" date="2016" name="Environ. Microbiol.">
        <title>The complete genome of a viable archaeum isolated from 123-million-year-old rock salt.</title>
        <authorList>
            <person name="Jaakkola S.T."/>
            <person name="Pfeiffer F."/>
            <person name="Ravantti J.J."/>
            <person name="Guo Q."/>
            <person name="Liu Y."/>
            <person name="Chen X."/>
            <person name="Ma H."/>
            <person name="Yang C."/>
            <person name="Oksanen H.M."/>
            <person name="Bamford D.H."/>
        </authorList>
    </citation>
    <scope>NUCLEOTIDE SEQUENCE</scope>
    <source>
        <strain evidence="5">JI20-1</strain>
        <plasmid evidence="5">Plasmid pSTJ001</plasmid>
    </source>
</reference>
<evidence type="ECO:0000256" key="1">
    <source>
        <dbReference type="PROSITE-ProRule" id="PRU00339"/>
    </source>
</evidence>
<dbReference type="AlphaFoldDB" id="A0A0U5D1N8"/>
<dbReference type="GeneID" id="26660505"/>
<feature type="repeat" description="TPR" evidence="1">
    <location>
        <begin position="228"/>
        <end position="261"/>
    </location>
</feature>
<dbReference type="EMBL" id="LN831303">
    <property type="protein sequence ID" value="CQH63751.1"/>
    <property type="molecule type" value="Genomic_DNA"/>
</dbReference>
<dbReference type="PROSITE" id="PS50005">
    <property type="entry name" value="TPR"/>
    <property type="match status" value="1"/>
</dbReference>
<dbReference type="RefSeq" id="WP_157534014.1">
    <property type="nucleotide sequence ID" value="NZ_LN831303.1"/>
</dbReference>
<keyword evidence="3" id="KW-0472">Membrane</keyword>
<evidence type="ECO:0000256" key="3">
    <source>
        <dbReference type="SAM" id="Phobius"/>
    </source>
</evidence>
<dbReference type="InterPro" id="IPR019734">
    <property type="entry name" value="TPR_rpt"/>
</dbReference>
<keyword evidence="2" id="KW-0175">Coiled coil</keyword>
<dbReference type="Proteomes" id="UP000066737">
    <property type="component" value="Plasmid pSTJ001"/>
</dbReference>
<protein>
    <submittedName>
        <fullName evidence="4">Uncharacterized protein</fullName>
    </submittedName>
</protein>
<feature type="coiled-coil region" evidence="2">
    <location>
        <begin position="237"/>
        <end position="324"/>
    </location>
</feature>
<keyword evidence="5" id="KW-1185">Reference proteome</keyword>
<accession>A0A0U5D1N8</accession>
<keyword evidence="1" id="KW-0802">TPR repeat</keyword>
<evidence type="ECO:0000256" key="2">
    <source>
        <dbReference type="SAM" id="Coils"/>
    </source>
</evidence>
<dbReference type="Gene3D" id="1.25.40.10">
    <property type="entry name" value="Tetratricopeptide repeat domain"/>
    <property type="match status" value="1"/>
</dbReference>
<proteinExistence type="predicted"/>
<dbReference type="KEGG" id="hhb:Hhub_4177"/>
<evidence type="ECO:0000313" key="4">
    <source>
        <dbReference type="EMBL" id="CQH63751.1"/>
    </source>
</evidence>
<gene>
    <name evidence="4" type="ORF">HHUB_4177</name>
</gene>
<evidence type="ECO:0000313" key="5">
    <source>
        <dbReference type="Proteomes" id="UP000066737"/>
    </source>
</evidence>